<dbReference type="AlphaFoldDB" id="A0ABD6SAA8"/>
<protein>
    <submittedName>
        <fullName evidence="1">Uncharacterized protein</fullName>
    </submittedName>
</protein>
<evidence type="ECO:0000313" key="1">
    <source>
        <dbReference type="EMBL" id="PER55623.1"/>
    </source>
</evidence>
<sequence>MKKKILVKFENTFVKVPMDYITLDVPNEEEEGQESTRGVLLHGNISELHIRPNENANVLQAIVPNLSFDIRFPRTVRNIGDGYNTEAENAFSEVLRAYKRKHSSLKVRSRLGIEMKVKYNKDNMSMHRDAIHMRVAGTGKAVLFPNVYPDGRVCWGDSNQLPNCNKPDYMVNRLVNLFFNAPFNRDLSRKRTKKANCVRYIQHCMLRLTNLDGWTVREKEHIETWLQGERRRANRENGQEYDVNAYNIWLMVSIFEDDICEVASHICSETVSF</sequence>
<dbReference type="Proteomes" id="UP000219897">
    <property type="component" value="Unassembled WGS sequence"/>
</dbReference>
<accession>A0ABD6SAA8</accession>
<comment type="caution">
    <text evidence="1">The sequence shown here is derived from an EMBL/GenBank/DDBJ whole genome shotgun (WGS) entry which is preliminary data.</text>
</comment>
<evidence type="ECO:0000313" key="2">
    <source>
        <dbReference type="Proteomes" id="UP000219897"/>
    </source>
</evidence>
<dbReference type="EMBL" id="NTYF01000023">
    <property type="protein sequence ID" value="PER55623.1"/>
    <property type="molecule type" value="Genomic_DNA"/>
</dbReference>
<dbReference type="RefSeq" id="WP_098316970.1">
    <property type="nucleotide sequence ID" value="NZ_NTYF01000023.1"/>
</dbReference>
<gene>
    <name evidence="1" type="ORF">CN495_07665</name>
</gene>
<organism evidence="1 2">
    <name type="scientific">Bacillus thuringiensis</name>
    <dbReference type="NCBI Taxonomy" id="1428"/>
    <lineage>
        <taxon>Bacteria</taxon>
        <taxon>Bacillati</taxon>
        <taxon>Bacillota</taxon>
        <taxon>Bacilli</taxon>
        <taxon>Bacillales</taxon>
        <taxon>Bacillaceae</taxon>
        <taxon>Bacillus</taxon>
        <taxon>Bacillus cereus group</taxon>
    </lineage>
</organism>
<reference evidence="1 2" key="1">
    <citation type="submission" date="2017-09" db="EMBL/GenBank/DDBJ databases">
        <title>Large-scale bioinformatics analysis of Bacillus genomes uncovers conserved roles of natural products in bacterial physiology.</title>
        <authorList>
            <consortium name="Agbiome Team Llc"/>
            <person name="Bleich R.M."/>
            <person name="Kirk G.J."/>
            <person name="Santa Maria K.C."/>
            <person name="Allen S.E."/>
            <person name="Farag S."/>
            <person name="Shank E.A."/>
            <person name="Bowers A."/>
        </authorList>
    </citation>
    <scope>NUCLEOTIDE SEQUENCE [LARGE SCALE GENOMIC DNA]</scope>
    <source>
        <strain evidence="1 2">AFS005140</strain>
    </source>
</reference>
<name>A0ABD6SAA8_BACTU</name>
<proteinExistence type="predicted"/>